<dbReference type="Pfam" id="PF00583">
    <property type="entry name" value="Acetyltransf_1"/>
    <property type="match status" value="1"/>
</dbReference>
<dbReference type="CDD" id="cd04301">
    <property type="entry name" value="NAT_SF"/>
    <property type="match status" value="1"/>
</dbReference>
<dbReference type="EMBL" id="CP054140">
    <property type="protein sequence ID" value="QQG66625.1"/>
    <property type="molecule type" value="Genomic_DNA"/>
</dbReference>
<dbReference type="InterPro" id="IPR016181">
    <property type="entry name" value="Acyl_CoA_acyltransferase"/>
</dbReference>
<organism evidence="2 3">
    <name type="scientific">Desulfobulbus oligotrophicus</name>
    <dbReference type="NCBI Taxonomy" id="1909699"/>
    <lineage>
        <taxon>Bacteria</taxon>
        <taxon>Pseudomonadati</taxon>
        <taxon>Thermodesulfobacteriota</taxon>
        <taxon>Desulfobulbia</taxon>
        <taxon>Desulfobulbales</taxon>
        <taxon>Desulfobulbaceae</taxon>
        <taxon>Desulfobulbus</taxon>
    </lineage>
</organism>
<accession>A0A7T5VET4</accession>
<dbReference type="Proteomes" id="UP000596092">
    <property type="component" value="Chromosome"/>
</dbReference>
<keyword evidence="2" id="KW-0808">Transferase</keyword>
<gene>
    <name evidence="2" type="ORF">HP555_12475</name>
</gene>
<reference evidence="2 3" key="1">
    <citation type="submission" date="2020-05" db="EMBL/GenBank/DDBJ databases">
        <title>Complete genome of Desulfobulbus oligotrophicus.</title>
        <authorList>
            <person name="Podar M."/>
        </authorList>
    </citation>
    <scope>NUCLEOTIDE SEQUENCE [LARGE SCALE GENOMIC DNA]</scope>
    <source>
        <strain evidence="2 3">Prop6</strain>
    </source>
</reference>
<dbReference type="PANTHER" id="PTHR43138">
    <property type="entry name" value="ACETYLTRANSFERASE, GNAT FAMILY"/>
    <property type="match status" value="1"/>
</dbReference>
<dbReference type="PANTHER" id="PTHR43138:SF1">
    <property type="entry name" value="N-ACETYLTRANSFERASE ACA1"/>
    <property type="match status" value="1"/>
</dbReference>
<dbReference type="AlphaFoldDB" id="A0A7T5VET4"/>
<dbReference type="GO" id="GO:0016747">
    <property type="term" value="F:acyltransferase activity, transferring groups other than amino-acyl groups"/>
    <property type="evidence" value="ECO:0007669"/>
    <property type="project" value="InterPro"/>
</dbReference>
<dbReference type="PROSITE" id="PS51186">
    <property type="entry name" value="GNAT"/>
    <property type="match status" value="1"/>
</dbReference>
<proteinExistence type="predicted"/>
<dbReference type="InterPro" id="IPR052742">
    <property type="entry name" value="Mito_N-acetyltransferase"/>
</dbReference>
<sequence length="183" mass="20346">MISSSKTRLEECTVEVLIRPYTPADWPILWPVLETTFAQGDTYAFPTDWTAEETQKAWIVVPLATFVAVSEDNQLVGTYYIKANQMGNGAHTANCGYVVPAAFAGQGIATRLCKHSQQEARRLGFLAMQFNFVVATNTRAVALWQHLGFQIVGTVPRAFQHPQHGLVAAYVMHKWLADPPQQP</sequence>
<protein>
    <submittedName>
        <fullName evidence="2">GNAT family N-acetyltransferase</fullName>
    </submittedName>
</protein>
<dbReference type="KEGG" id="dog:HP555_12475"/>
<dbReference type="SUPFAM" id="SSF55729">
    <property type="entry name" value="Acyl-CoA N-acyltransferases (Nat)"/>
    <property type="match status" value="1"/>
</dbReference>
<evidence type="ECO:0000259" key="1">
    <source>
        <dbReference type="PROSITE" id="PS51186"/>
    </source>
</evidence>
<dbReference type="InterPro" id="IPR000182">
    <property type="entry name" value="GNAT_dom"/>
</dbReference>
<evidence type="ECO:0000313" key="2">
    <source>
        <dbReference type="EMBL" id="QQG66625.1"/>
    </source>
</evidence>
<keyword evidence="3" id="KW-1185">Reference proteome</keyword>
<dbReference type="Gene3D" id="3.40.630.30">
    <property type="match status" value="1"/>
</dbReference>
<evidence type="ECO:0000313" key="3">
    <source>
        <dbReference type="Proteomes" id="UP000596092"/>
    </source>
</evidence>
<name>A0A7T5VET4_9BACT</name>
<feature type="domain" description="N-acetyltransferase" evidence="1">
    <location>
        <begin position="16"/>
        <end position="177"/>
    </location>
</feature>